<evidence type="ECO:0000313" key="1">
    <source>
        <dbReference type="EMBL" id="GAA2690306.1"/>
    </source>
</evidence>
<sequence length="71" mass="7341">MPCEIAYPLLSRFARMDVSDTGCDAGCGCRHGPNASPRGGRCLSAEQATTVAPGGATRTADDLPAFRSVAR</sequence>
<organism evidence="1 2">
    <name type="scientific">Streptomyces lunalinharesii</name>
    <dbReference type="NCBI Taxonomy" id="333384"/>
    <lineage>
        <taxon>Bacteria</taxon>
        <taxon>Bacillati</taxon>
        <taxon>Actinomycetota</taxon>
        <taxon>Actinomycetes</taxon>
        <taxon>Kitasatosporales</taxon>
        <taxon>Streptomycetaceae</taxon>
        <taxon>Streptomyces</taxon>
    </lineage>
</organism>
<comment type="caution">
    <text evidence="1">The sequence shown here is derived from an EMBL/GenBank/DDBJ whole genome shotgun (WGS) entry which is preliminary data.</text>
</comment>
<proteinExistence type="predicted"/>
<keyword evidence="2" id="KW-1185">Reference proteome</keyword>
<gene>
    <name evidence="1" type="ORF">GCM10009864_75480</name>
</gene>
<reference evidence="1 2" key="1">
    <citation type="journal article" date="2019" name="Int. J. Syst. Evol. Microbiol.">
        <title>The Global Catalogue of Microorganisms (GCM) 10K type strain sequencing project: providing services to taxonomists for standard genome sequencing and annotation.</title>
        <authorList>
            <consortium name="The Broad Institute Genomics Platform"/>
            <consortium name="The Broad Institute Genome Sequencing Center for Infectious Disease"/>
            <person name="Wu L."/>
            <person name="Ma J."/>
        </authorList>
    </citation>
    <scope>NUCLEOTIDE SEQUENCE [LARGE SCALE GENOMIC DNA]</scope>
    <source>
        <strain evidence="1 2">JCM 16374</strain>
    </source>
</reference>
<evidence type="ECO:0000313" key="2">
    <source>
        <dbReference type="Proteomes" id="UP001500994"/>
    </source>
</evidence>
<protein>
    <submittedName>
        <fullName evidence="1">Uncharacterized protein</fullName>
    </submittedName>
</protein>
<name>A0ABN3T0E2_9ACTN</name>
<dbReference type="Proteomes" id="UP001500994">
    <property type="component" value="Unassembled WGS sequence"/>
</dbReference>
<dbReference type="EMBL" id="BAAARK010000051">
    <property type="protein sequence ID" value="GAA2690306.1"/>
    <property type="molecule type" value="Genomic_DNA"/>
</dbReference>
<accession>A0ABN3T0E2</accession>